<organism evidence="1 2">
    <name type="scientific">Glutamicibacter protophormiae</name>
    <name type="common">Brevibacterium protophormiae</name>
    <dbReference type="NCBI Taxonomy" id="37930"/>
    <lineage>
        <taxon>Bacteria</taxon>
        <taxon>Bacillati</taxon>
        <taxon>Actinomycetota</taxon>
        <taxon>Actinomycetes</taxon>
        <taxon>Micrococcales</taxon>
        <taxon>Micrococcaceae</taxon>
        <taxon>Glutamicibacter</taxon>
    </lineage>
</organism>
<reference evidence="1 2" key="1">
    <citation type="submission" date="2021-03" db="EMBL/GenBank/DDBJ databases">
        <title>Sequencing the genomes of 1000 actinobacteria strains.</title>
        <authorList>
            <person name="Klenk H.-P."/>
        </authorList>
    </citation>
    <scope>NUCLEOTIDE SEQUENCE [LARGE SCALE GENOMIC DNA]</scope>
    <source>
        <strain evidence="1 2">DSM 20168</strain>
    </source>
</reference>
<evidence type="ECO:0000313" key="2">
    <source>
        <dbReference type="Proteomes" id="UP001195422"/>
    </source>
</evidence>
<sequence>MPERYQLEFHPEYSELDRESLMEIFTKHFPGFTDSRMRAMSRQQLISLIQEQEGFIVPEEGSGDLSDMPAPVGRYSRKEVYLPKSMAPGQGMYYCWEGADAAVEAAISLAKGDVSTREWNLGEDVPEGSLLLTVLGTTPPLVAAMETVTSVTEEKVYVEPLGVLSDPICLYDLESMIDSGLPRSSKALSLSTGKRVLKSLHKLVKEPQQLVISAGQCLNGSDPHSNDAVHALAMLQRDYEDVPLCDGCGRDVGSETSVHFFHPHDGLRKWDIQDHVDETGLLCQDCHALVHGPTKKRLQKVLSAAPRCPECGEGNPRRALWGDPAIFDDDNFVIMGCVLPIGPGAEWVCRNCETPYAVVAHPETLMPEDWVQSILENKRSRKSQ</sequence>
<comment type="caution">
    <text evidence="1">The sequence shown here is derived from an EMBL/GenBank/DDBJ whole genome shotgun (WGS) entry which is preliminary data.</text>
</comment>
<dbReference type="Proteomes" id="UP001195422">
    <property type="component" value="Unassembled WGS sequence"/>
</dbReference>
<dbReference type="RefSeq" id="WP_188947309.1">
    <property type="nucleotide sequence ID" value="NZ_BMPH01000002.1"/>
</dbReference>
<dbReference type="InterPro" id="IPR003615">
    <property type="entry name" value="HNH_nuc"/>
</dbReference>
<dbReference type="CDD" id="cd00085">
    <property type="entry name" value="HNHc"/>
    <property type="match status" value="1"/>
</dbReference>
<gene>
    <name evidence="1" type="ORF">JOF39_000380</name>
</gene>
<proteinExistence type="predicted"/>
<dbReference type="EMBL" id="JAGIOJ010000001">
    <property type="protein sequence ID" value="MBP2397299.1"/>
    <property type="molecule type" value="Genomic_DNA"/>
</dbReference>
<protein>
    <submittedName>
        <fullName evidence="1">RNA-binding Zn-ribbon protein involved in translation (DUF1610 family)</fullName>
    </submittedName>
</protein>
<name>A0ABS4XLB9_GLUPR</name>
<accession>A0ABS4XLB9</accession>
<evidence type="ECO:0000313" key="1">
    <source>
        <dbReference type="EMBL" id="MBP2397299.1"/>
    </source>
</evidence>
<keyword evidence="2" id="KW-1185">Reference proteome</keyword>